<dbReference type="GO" id="GO:0016787">
    <property type="term" value="F:hydrolase activity"/>
    <property type="evidence" value="ECO:0007669"/>
    <property type="project" value="UniProtKB-KW"/>
</dbReference>
<evidence type="ECO:0000259" key="3">
    <source>
        <dbReference type="PROSITE" id="PS50162"/>
    </source>
</evidence>
<keyword evidence="5" id="KW-1185">Reference proteome</keyword>
<gene>
    <name evidence="4" type="ORF">PsYK624_163440</name>
</gene>
<dbReference type="PROSITE" id="PS50162">
    <property type="entry name" value="RECA_2"/>
    <property type="match status" value="1"/>
</dbReference>
<dbReference type="InterPro" id="IPR051988">
    <property type="entry name" value="HRR_RAD51_Paralog"/>
</dbReference>
<evidence type="ECO:0000313" key="4">
    <source>
        <dbReference type="EMBL" id="GJF00066.1"/>
    </source>
</evidence>
<comment type="caution">
    <text evidence="4">The sequence shown here is derived from an EMBL/GenBank/DDBJ whole genome shotgun (WGS) entry which is preliminary data.</text>
</comment>
<name>A0A9P3GVM5_9APHY</name>
<dbReference type="GO" id="GO:0005657">
    <property type="term" value="C:replication fork"/>
    <property type="evidence" value="ECO:0007669"/>
    <property type="project" value="TreeGrafter"/>
</dbReference>
<dbReference type="InterPro" id="IPR020588">
    <property type="entry name" value="RecA_ATP-bd"/>
</dbReference>
<reference evidence="4 5" key="1">
    <citation type="submission" date="2021-08" db="EMBL/GenBank/DDBJ databases">
        <title>Draft Genome Sequence of Phanerochaete sordida strain YK-624.</title>
        <authorList>
            <person name="Mori T."/>
            <person name="Dohra H."/>
            <person name="Suzuki T."/>
            <person name="Kawagishi H."/>
            <person name="Hirai H."/>
        </authorList>
    </citation>
    <scope>NUCLEOTIDE SEQUENCE [LARGE SCALE GENOMIC DNA]</scope>
    <source>
        <strain evidence="4 5">YK-624</strain>
    </source>
</reference>
<proteinExistence type="predicted"/>
<evidence type="ECO:0000256" key="2">
    <source>
        <dbReference type="ARBA" id="ARBA00023242"/>
    </source>
</evidence>
<dbReference type="Proteomes" id="UP000703269">
    <property type="component" value="Unassembled WGS sequence"/>
</dbReference>
<dbReference type="InterPro" id="IPR027417">
    <property type="entry name" value="P-loop_NTPase"/>
</dbReference>
<dbReference type="PANTHER" id="PTHR46457">
    <property type="entry name" value="DNA REPAIR PROTEIN RAD51 HOMOLOG 4"/>
    <property type="match status" value="1"/>
</dbReference>
<accession>A0A9P3GVM5</accession>
<keyword evidence="2" id="KW-0539">Nucleus</keyword>
<dbReference type="GO" id="GO:0005815">
    <property type="term" value="C:microtubule organizing center"/>
    <property type="evidence" value="ECO:0007669"/>
    <property type="project" value="TreeGrafter"/>
</dbReference>
<dbReference type="SUPFAM" id="SSF52540">
    <property type="entry name" value="P-loop containing nucleoside triphosphate hydrolases"/>
    <property type="match status" value="1"/>
</dbReference>
<dbReference type="InterPro" id="IPR013632">
    <property type="entry name" value="Rad51_C"/>
</dbReference>
<evidence type="ECO:0000313" key="5">
    <source>
        <dbReference type="Proteomes" id="UP000703269"/>
    </source>
</evidence>
<feature type="domain" description="RecA family profile 1" evidence="3">
    <location>
        <begin position="85"/>
        <end position="258"/>
    </location>
</feature>
<dbReference type="PANTHER" id="PTHR46457:SF1">
    <property type="entry name" value="DNA REPAIR PROTEIN RAD51 HOMOLOG 4"/>
    <property type="match status" value="1"/>
</dbReference>
<dbReference type="EMBL" id="BPQB01000132">
    <property type="protein sequence ID" value="GJF00066.1"/>
    <property type="molecule type" value="Genomic_DNA"/>
</dbReference>
<dbReference type="GO" id="GO:0042148">
    <property type="term" value="P:DNA strand invasion"/>
    <property type="evidence" value="ECO:0007669"/>
    <property type="project" value="TreeGrafter"/>
</dbReference>
<dbReference type="GO" id="GO:0000724">
    <property type="term" value="P:double-strand break repair via homologous recombination"/>
    <property type="evidence" value="ECO:0007669"/>
    <property type="project" value="TreeGrafter"/>
</dbReference>
<evidence type="ECO:0000256" key="1">
    <source>
        <dbReference type="ARBA" id="ARBA00004123"/>
    </source>
</evidence>
<dbReference type="Gene3D" id="3.40.50.300">
    <property type="entry name" value="P-loop containing nucleotide triphosphate hydrolases"/>
    <property type="match status" value="1"/>
</dbReference>
<sequence>MRLRTVDPPLPDSLLDALDELGIRTDADFVFAGTPMELYKRLPLGTVSLAQLTAYVGQVVQYSAASGMRADNILRQAAGRGRESRQDECLSGVPELDRLTRGFGGPGVLEISGDRGSGKTALALQVVMRHLSLNPSSGAMWIDTTGDFSVDRVMPVLKILDSHPGAETAAERLQISLAFDIGSIQEILDNFASELETATAGQASRTRLLVIDNMTPIFRPLLSVVSSQGHAMMTSFMRQLRTLARTHALSVLVLNGTSAAPPHNAQSAFKSTVRKPALGPTFTFQTDATLWLAMAPPELTGAAKENGDVHVAEVFRSRTTASRSWCTFRVRGGVLSSAS</sequence>
<dbReference type="GO" id="GO:0005524">
    <property type="term" value="F:ATP binding"/>
    <property type="evidence" value="ECO:0007669"/>
    <property type="project" value="InterPro"/>
</dbReference>
<dbReference type="AlphaFoldDB" id="A0A9P3GVM5"/>
<protein>
    <submittedName>
        <fullName evidence="4">P-loop containing nucleoside triphosphate hydrolase protein</fullName>
    </submittedName>
</protein>
<dbReference type="GO" id="GO:0007131">
    <property type="term" value="P:reciprocal meiotic recombination"/>
    <property type="evidence" value="ECO:0007669"/>
    <property type="project" value="TreeGrafter"/>
</dbReference>
<dbReference type="GO" id="GO:0033063">
    <property type="term" value="C:Rad51B-Rad51C-Rad51D-XRCC2 complex"/>
    <property type="evidence" value="ECO:0007669"/>
    <property type="project" value="TreeGrafter"/>
</dbReference>
<keyword evidence="4" id="KW-0378">Hydrolase</keyword>
<dbReference type="GO" id="GO:0000723">
    <property type="term" value="P:telomere maintenance"/>
    <property type="evidence" value="ECO:0007669"/>
    <property type="project" value="TreeGrafter"/>
</dbReference>
<dbReference type="GO" id="GO:0003697">
    <property type="term" value="F:single-stranded DNA binding"/>
    <property type="evidence" value="ECO:0007669"/>
    <property type="project" value="TreeGrafter"/>
</dbReference>
<dbReference type="OrthoDB" id="336321at2759"/>
<dbReference type="GO" id="GO:0000400">
    <property type="term" value="F:four-way junction DNA binding"/>
    <property type="evidence" value="ECO:0007669"/>
    <property type="project" value="TreeGrafter"/>
</dbReference>
<dbReference type="GO" id="GO:0140664">
    <property type="term" value="F:ATP-dependent DNA damage sensor activity"/>
    <property type="evidence" value="ECO:0007669"/>
    <property type="project" value="InterPro"/>
</dbReference>
<dbReference type="Pfam" id="PF08423">
    <property type="entry name" value="Rad51"/>
    <property type="match status" value="1"/>
</dbReference>
<organism evidence="4 5">
    <name type="scientific">Phanerochaete sordida</name>
    <dbReference type="NCBI Taxonomy" id="48140"/>
    <lineage>
        <taxon>Eukaryota</taxon>
        <taxon>Fungi</taxon>
        <taxon>Dikarya</taxon>
        <taxon>Basidiomycota</taxon>
        <taxon>Agaricomycotina</taxon>
        <taxon>Agaricomycetes</taxon>
        <taxon>Polyporales</taxon>
        <taxon>Phanerochaetaceae</taxon>
        <taxon>Phanerochaete</taxon>
    </lineage>
</organism>
<comment type="subcellular location">
    <subcellularLocation>
        <location evidence="1">Nucleus</location>
    </subcellularLocation>
</comment>